<name>A0ACA9R7I7_9GLOM</name>
<protein>
    <submittedName>
        <fullName evidence="1">30929_t:CDS:1</fullName>
    </submittedName>
</protein>
<dbReference type="EMBL" id="CAJVQC010045121">
    <property type="protein sequence ID" value="CAG8780773.1"/>
    <property type="molecule type" value="Genomic_DNA"/>
</dbReference>
<reference evidence="1" key="1">
    <citation type="submission" date="2021-06" db="EMBL/GenBank/DDBJ databases">
        <authorList>
            <person name="Kallberg Y."/>
            <person name="Tangrot J."/>
            <person name="Rosling A."/>
        </authorList>
    </citation>
    <scope>NUCLEOTIDE SEQUENCE</scope>
    <source>
        <strain evidence="1">MA461A</strain>
    </source>
</reference>
<keyword evidence="2" id="KW-1185">Reference proteome</keyword>
<sequence length="184" mass="21742">MQNYSSKRKTLPISLRQILPLDYEYQLVNYNELMPIITVENVKIEQIIVDLLTNINTKEDALIWLNEFQECSKTTIRLTCTYLVKEDKVIFRELRYCIHSNLVKQKNNHCETKNLNGLQNRDTGCKATLNLQMKKPKKFGFEDTYLFEINLRFIHNYVPNSASSLSFRPVGLNVQKHYIELFNM</sequence>
<comment type="caution">
    <text evidence="1">The sequence shown here is derived from an EMBL/GenBank/DDBJ whole genome shotgun (WGS) entry which is preliminary data.</text>
</comment>
<dbReference type="Proteomes" id="UP000789920">
    <property type="component" value="Unassembled WGS sequence"/>
</dbReference>
<proteinExistence type="predicted"/>
<feature type="non-terminal residue" evidence="1">
    <location>
        <position position="184"/>
    </location>
</feature>
<evidence type="ECO:0000313" key="1">
    <source>
        <dbReference type="EMBL" id="CAG8780773.1"/>
    </source>
</evidence>
<gene>
    <name evidence="1" type="ORF">RPERSI_LOCUS17544</name>
</gene>
<accession>A0ACA9R7I7</accession>
<evidence type="ECO:0000313" key="2">
    <source>
        <dbReference type="Proteomes" id="UP000789920"/>
    </source>
</evidence>
<organism evidence="1 2">
    <name type="scientific">Racocetra persica</name>
    <dbReference type="NCBI Taxonomy" id="160502"/>
    <lineage>
        <taxon>Eukaryota</taxon>
        <taxon>Fungi</taxon>
        <taxon>Fungi incertae sedis</taxon>
        <taxon>Mucoromycota</taxon>
        <taxon>Glomeromycotina</taxon>
        <taxon>Glomeromycetes</taxon>
        <taxon>Diversisporales</taxon>
        <taxon>Gigasporaceae</taxon>
        <taxon>Racocetra</taxon>
    </lineage>
</organism>